<dbReference type="Proteomes" id="UP000753376">
    <property type="component" value="Unassembled WGS sequence"/>
</dbReference>
<reference evidence="1 2" key="1">
    <citation type="submission" date="2021-05" db="EMBL/GenBank/DDBJ databases">
        <title>Draft genomes of bacteria isolated from model marine particles.</title>
        <authorList>
            <person name="Datta M.S."/>
            <person name="Schwartzman J.A."/>
            <person name="Enke T.N."/>
            <person name="Saavedra J."/>
            <person name="Cermak N."/>
            <person name="Cordero O.X."/>
        </authorList>
    </citation>
    <scope>NUCLEOTIDE SEQUENCE [LARGE SCALE GENOMIC DNA]</scope>
    <source>
        <strain evidence="1 2">D2M19</strain>
    </source>
</reference>
<dbReference type="InterPro" id="IPR013396">
    <property type="entry name" value="CRISPR-assoc_prot_Csy4"/>
</dbReference>
<dbReference type="NCBIfam" id="TIGR02563">
    <property type="entry name" value="cas_Csy4"/>
    <property type="match status" value="1"/>
</dbReference>
<sequence>MQAYQEITLLPEADISLGFLWQKLYQQIHIALVEHKVADNQSLVAVGFPEYGAKGFPFGRKLRLFAPGRAQLECLNIESYLSRLSDYAHLKSIQTVPEPTGYVSFMRYHAKGAARIEKDHQEKARRWMIKSGKPLNECLKELDKTRPEPMTGLPFLWAESQETKQRDGSQARKFPLFIQRSEMAGAREGGLTCYGLSRPEEPIALPVF</sequence>
<gene>
    <name evidence="1" type="primary">cas6f</name>
    <name evidence="1" type="ORF">KO508_18045</name>
</gene>
<dbReference type="EMBL" id="JAHKPV010000021">
    <property type="protein sequence ID" value="MBU2875905.1"/>
    <property type="molecule type" value="Genomic_DNA"/>
</dbReference>
<protein>
    <submittedName>
        <fullName evidence="1">Type I-F CRISPR-associated endoribonuclease Cas6/Csy4</fullName>
    </submittedName>
</protein>
<dbReference type="CDD" id="cd09739">
    <property type="entry name" value="Cas6_I-F"/>
    <property type="match status" value="1"/>
</dbReference>
<dbReference type="RefSeq" id="WP_216009645.1">
    <property type="nucleotide sequence ID" value="NZ_JAHKPV010000021.1"/>
</dbReference>
<dbReference type="Pfam" id="PF09618">
    <property type="entry name" value="Cas_Csy4"/>
    <property type="match status" value="1"/>
</dbReference>
<keyword evidence="2" id="KW-1185">Reference proteome</keyword>
<proteinExistence type="predicted"/>
<organism evidence="1 2">
    <name type="scientific">Marinobacter salexigens</name>
    <dbReference type="NCBI Taxonomy" id="1925763"/>
    <lineage>
        <taxon>Bacteria</taxon>
        <taxon>Pseudomonadati</taxon>
        <taxon>Pseudomonadota</taxon>
        <taxon>Gammaproteobacteria</taxon>
        <taxon>Pseudomonadales</taxon>
        <taxon>Marinobacteraceae</taxon>
        <taxon>Marinobacter</taxon>
    </lineage>
</organism>
<accession>A0ABS6AE26</accession>
<name>A0ABS6AE26_9GAMM</name>
<evidence type="ECO:0000313" key="1">
    <source>
        <dbReference type="EMBL" id="MBU2875905.1"/>
    </source>
</evidence>
<comment type="caution">
    <text evidence="1">The sequence shown here is derived from an EMBL/GenBank/DDBJ whole genome shotgun (WGS) entry which is preliminary data.</text>
</comment>
<evidence type="ECO:0000313" key="2">
    <source>
        <dbReference type="Proteomes" id="UP000753376"/>
    </source>
</evidence>